<gene>
    <name evidence="2" type="ORF">PSFLO_06284</name>
</gene>
<sequence length="463" mass="50136">MKNVLARSALRVASGSTRTLARSAVTPALFRSNGLAPHGSSAEAFRGDKLAAPRAFSTSPTACKKKGKSSSAVEEVTEFDDDDSAAFEDDDLFGGTTSEHVGPDDAAAPPSSDPAGPRQPAGPTWNQAFAFVESHLAWDKLDLSREPSVRRWRYLARHANTKDELLSALSLAETYLDRVGKLGVESGPIFGRRAAAIGYPEVGLHAFLERYRFGMEADLPTLYLIQRELRAKAISGSTEALLESVTLEGAPVQEVDLLAPVAPEADDAAAAPAADAEAAAPAETAEQTDADADAAVRAQLSILDRMALAVILTPHFNYGFVDPIILSFLPATYINVFGLQEASNRSRPDRGRVVEKVDSTISLLVSAMDTALPDKNARRPKPFRMPSHFYAGTTSQSREQGLKTVRANLHDILAYLGSRRQQVDARGLEPVRVIERYMKKLDKQSAKMILDEVKPKVQQSVRQ</sequence>
<feature type="region of interest" description="Disordered" evidence="1">
    <location>
        <begin position="270"/>
        <end position="290"/>
    </location>
</feature>
<dbReference type="EMBL" id="OOIP01000022">
    <property type="protein sequence ID" value="SPO40802.1"/>
    <property type="molecule type" value="Genomic_DNA"/>
</dbReference>
<protein>
    <submittedName>
        <fullName evidence="2">Uncharacterized protein</fullName>
    </submittedName>
</protein>
<dbReference type="OrthoDB" id="2554028at2759"/>
<accession>A0A5C3F8S5</accession>
<organism evidence="2 3">
    <name type="scientific">Pseudozyma flocculosa</name>
    <dbReference type="NCBI Taxonomy" id="84751"/>
    <lineage>
        <taxon>Eukaryota</taxon>
        <taxon>Fungi</taxon>
        <taxon>Dikarya</taxon>
        <taxon>Basidiomycota</taxon>
        <taxon>Ustilaginomycotina</taxon>
        <taxon>Ustilaginomycetes</taxon>
        <taxon>Ustilaginales</taxon>
        <taxon>Ustilaginaceae</taxon>
        <taxon>Pseudozyma</taxon>
    </lineage>
</organism>
<dbReference type="AlphaFoldDB" id="A0A5C3F8S5"/>
<evidence type="ECO:0000313" key="3">
    <source>
        <dbReference type="Proteomes" id="UP000323386"/>
    </source>
</evidence>
<feature type="compositionally biased region" description="Acidic residues" evidence="1">
    <location>
        <begin position="75"/>
        <end position="92"/>
    </location>
</feature>
<evidence type="ECO:0000256" key="1">
    <source>
        <dbReference type="SAM" id="MobiDB-lite"/>
    </source>
</evidence>
<reference evidence="2 3" key="1">
    <citation type="submission" date="2018-03" db="EMBL/GenBank/DDBJ databases">
        <authorList>
            <person name="Guldener U."/>
        </authorList>
    </citation>
    <scope>NUCLEOTIDE SEQUENCE [LARGE SCALE GENOMIC DNA]</scope>
    <source>
        <strain evidence="2 3">DAOM196992</strain>
    </source>
</reference>
<name>A0A5C3F8S5_9BASI</name>
<feature type="compositionally biased region" description="Low complexity" evidence="1">
    <location>
        <begin position="104"/>
        <end position="116"/>
    </location>
</feature>
<feature type="compositionally biased region" description="Low complexity" evidence="1">
    <location>
        <begin position="270"/>
        <end position="285"/>
    </location>
</feature>
<feature type="region of interest" description="Disordered" evidence="1">
    <location>
        <begin position="55"/>
        <end position="124"/>
    </location>
</feature>
<keyword evidence="3" id="KW-1185">Reference proteome</keyword>
<dbReference type="Proteomes" id="UP000323386">
    <property type="component" value="Unassembled WGS sequence"/>
</dbReference>
<proteinExistence type="predicted"/>
<evidence type="ECO:0000313" key="2">
    <source>
        <dbReference type="EMBL" id="SPO40802.1"/>
    </source>
</evidence>